<dbReference type="PRINTS" id="PR00690">
    <property type="entry name" value="ADHESNFAMILY"/>
</dbReference>
<protein>
    <submittedName>
        <fullName evidence="7">Metal ABC transporter substrate-binding protein</fullName>
    </submittedName>
</protein>
<accession>A0ABT3X2G1</accession>
<name>A0ABT3X2G1_9BACL</name>
<evidence type="ECO:0000256" key="4">
    <source>
        <dbReference type="RuleBase" id="RU003512"/>
    </source>
</evidence>
<dbReference type="RefSeq" id="WP_267152323.1">
    <property type="nucleotide sequence ID" value="NZ_JAPMLT010000008.1"/>
</dbReference>
<keyword evidence="8" id="KW-1185">Reference proteome</keyword>
<dbReference type="Proteomes" id="UP001208017">
    <property type="component" value="Unassembled WGS sequence"/>
</dbReference>
<dbReference type="InterPro" id="IPR006127">
    <property type="entry name" value="ZnuA-like"/>
</dbReference>
<evidence type="ECO:0000313" key="8">
    <source>
        <dbReference type="Proteomes" id="UP001208017"/>
    </source>
</evidence>
<dbReference type="Pfam" id="PF01297">
    <property type="entry name" value="ZnuA"/>
    <property type="match status" value="1"/>
</dbReference>
<dbReference type="SUPFAM" id="SSF53807">
    <property type="entry name" value="Helical backbone' metal receptor"/>
    <property type="match status" value="1"/>
</dbReference>
<organism evidence="7 8">
    <name type="scientific">Tumebacillus lacus</name>
    <dbReference type="NCBI Taxonomy" id="2995335"/>
    <lineage>
        <taxon>Bacteria</taxon>
        <taxon>Bacillati</taxon>
        <taxon>Bacillota</taxon>
        <taxon>Bacilli</taxon>
        <taxon>Bacillales</taxon>
        <taxon>Alicyclobacillaceae</taxon>
        <taxon>Tumebacillus</taxon>
    </lineage>
</organism>
<dbReference type="InterPro" id="IPR050492">
    <property type="entry name" value="Bact_metal-bind_prot9"/>
</dbReference>
<dbReference type="Gene3D" id="3.40.50.1980">
    <property type="entry name" value="Nitrogenase molybdenum iron protein domain"/>
    <property type="match status" value="2"/>
</dbReference>
<feature type="region of interest" description="Disordered" evidence="6">
    <location>
        <begin position="126"/>
        <end position="162"/>
    </location>
</feature>
<evidence type="ECO:0000256" key="3">
    <source>
        <dbReference type="ARBA" id="ARBA00022729"/>
    </source>
</evidence>
<dbReference type="EMBL" id="JAPMLT010000008">
    <property type="protein sequence ID" value="MCX7571078.1"/>
    <property type="molecule type" value="Genomic_DNA"/>
</dbReference>
<reference evidence="7 8" key="1">
    <citation type="submission" date="2022-11" db="EMBL/GenBank/DDBJ databases">
        <title>Study of microbial diversity in lake waters.</title>
        <authorList>
            <person name="Zhang J."/>
        </authorList>
    </citation>
    <scope>NUCLEOTIDE SEQUENCE [LARGE SCALE GENOMIC DNA]</scope>
    <source>
        <strain evidence="7 8">DT12</strain>
    </source>
</reference>
<dbReference type="PANTHER" id="PTHR42953:SF3">
    <property type="entry name" value="HIGH-AFFINITY ZINC UPTAKE SYSTEM PROTEIN ZNUA"/>
    <property type="match status" value="1"/>
</dbReference>
<feature type="coiled-coil region" evidence="5">
    <location>
        <begin position="170"/>
        <end position="209"/>
    </location>
</feature>
<evidence type="ECO:0000313" key="7">
    <source>
        <dbReference type="EMBL" id="MCX7571078.1"/>
    </source>
</evidence>
<sequence length="331" mass="36134">MQKKWKLAVGSLAAASLLLTGCGDKLGTKEDKASGGQIRVVTTFYPMYEFTKQVGGDFVDATLLVPGGTEPHDWEPTAKDVARIADADLFVYNGAGFEGWVEDVLHNLEGAKVKPVEASAGIELIEGGHDHDEHEGEKKEEEHKEGEHKEEAHGEKGAHDPHVWTDPVLVQKEVENIAAALAELDQARAAEYKKNADAYLAKLKALDEKYKAELASSKSKEFVTAHESFAYLAKRYGLTQEPISGLSPEQEPSAAQMAEIVAWAKEHQVKTIFFETLVSPKVAEAVAREMGAKTAVLNPLEGLTEEEQAKGLDYIGVMEQNLEALKKALNE</sequence>
<evidence type="ECO:0000256" key="2">
    <source>
        <dbReference type="ARBA" id="ARBA00022448"/>
    </source>
</evidence>
<dbReference type="PRINTS" id="PR00691">
    <property type="entry name" value="ADHESINB"/>
</dbReference>
<dbReference type="InterPro" id="IPR006129">
    <property type="entry name" value="AdhesinB"/>
</dbReference>
<dbReference type="PANTHER" id="PTHR42953">
    <property type="entry name" value="HIGH-AFFINITY ZINC UPTAKE SYSTEM PROTEIN ZNUA-RELATED"/>
    <property type="match status" value="1"/>
</dbReference>
<gene>
    <name evidence="7" type="ORF">OS242_14095</name>
</gene>
<evidence type="ECO:0000256" key="1">
    <source>
        <dbReference type="ARBA" id="ARBA00011028"/>
    </source>
</evidence>
<evidence type="ECO:0000256" key="6">
    <source>
        <dbReference type="SAM" id="MobiDB-lite"/>
    </source>
</evidence>
<proteinExistence type="inferred from homology"/>
<dbReference type="PROSITE" id="PS51257">
    <property type="entry name" value="PROKAR_LIPOPROTEIN"/>
    <property type="match status" value="1"/>
</dbReference>
<evidence type="ECO:0000256" key="5">
    <source>
        <dbReference type="SAM" id="Coils"/>
    </source>
</evidence>
<dbReference type="InterPro" id="IPR006128">
    <property type="entry name" value="Lipoprotein_PsaA-like"/>
</dbReference>
<comment type="similarity">
    <text evidence="1 4">Belongs to the bacterial solute-binding protein 9 family.</text>
</comment>
<comment type="caution">
    <text evidence="7">The sequence shown here is derived from an EMBL/GenBank/DDBJ whole genome shotgun (WGS) entry which is preliminary data.</text>
</comment>
<keyword evidence="3" id="KW-0732">Signal</keyword>
<dbReference type="CDD" id="cd01017">
    <property type="entry name" value="AdcA"/>
    <property type="match status" value="1"/>
</dbReference>
<keyword evidence="2 4" id="KW-0813">Transport</keyword>
<keyword evidence="5" id="KW-0175">Coiled coil</keyword>